<feature type="transmembrane region" description="Helical" evidence="11">
    <location>
        <begin position="222"/>
        <end position="244"/>
    </location>
</feature>
<keyword evidence="9" id="KW-0482">Metalloprotease</keyword>
<name>A0A1G1ZNW8_9BACT</name>
<evidence type="ECO:0000256" key="3">
    <source>
        <dbReference type="ARBA" id="ARBA00007931"/>
    </source>
</evidence>
<dbReference type="PANTHER" id="PTHR42837">
    <property type="entry name" value="REGULATOR OF SIGMA-E PROTEASE RSEP"/>
    <property type="match status" value="1"/>
</dbReference>
<evidence type="ECO:0000256" key="4">
    <source>
        <dbReference type="ARBA" id="ARBA00022670"/>
    </source>
</evidence>
<reference evidence="13 14" key="1">
    <citation type="journal article" date="2016" name="Nat. Commun.">
        <title>Thousands of microbial genomes shed light on interconnected biogeochemical processes in an aquifer system.</title>
        <authorList>
            <person name="Anantharaman K."/>
            <person name="Brown C.T."/>
            <person name="Hug L.A."/>
            <person name="Sharon I."/>
            <person name="Castelle C.J."/>
            <person name="Probst A.J."/>
            <person name="Thomas B.C."/>
            <person name="Singh A."/>
            <person name="Wilkins M.J."/>
            <person name="Karaoz U."/>
            <person name="Brodie E.L."/>
            <person name="Williams K.H."/>
            <person name="Hubbard S.S."/>
            <person name="Banfield J.F."/>
        </authorList>
    </citation>
    <scope>NUCLEOTIDE SEQUENCE [LARGE SCALE GENOMIC DNA]</scope>
</reference>
<gene>
    <name evidence="13" type="ORF">A3A16_02210</name>
</gene>
<evidence type="ECO:0000256" key="11">
    <source>
        <dbReference type="SAM" id="Phobius"/>
    </source>
</evidence>
<organism evidence="13 14">
    <name type="scientific">Candidatus Harrisonbacteria bacterium RIFCSPLOWO2_01_FULL_44_18</name>
    <dbReference type="NCBI Taxonomy" id="1798407"/>
    <lineage>
        <taxon>Bacteria</taxon>
        <taxon>Candidatus Harrisoniibacteriota</taxon>
    </lineage>
</organism>
<dbReference type="GO" id="GO:0016020">
    <property type="term" value="C:membrane"/>
    <property type="evidence" value="ECO:0007669"/>
    <property type="project" value="UniProtKB-SubCell"/>
</dbReference>
<keyword evidence="4" id="KW-0645">Protease</keyword>
<protein>
    <recommendedName>
        <fullName evidence="12">Peptidase M50 domain-containing protein</fullName>
    </recommendedName>
</protein>
<dbReference type="InterPro" id="IPR004387">
    <property type="entry name" value="Pept_M50_Zn"/>
</dbReference>
<evidence type="ECO:0000313" key="14">
    <source>
        <dbReference type="Proteomes" id="UP000177942"/>
    </source>
</evidence>
<keyword evidence="5 11" id="KW-0812">Transmembrane</keyword>
<evidence type="ECO:0000256" key="8">
    <source>
        <dbReference type="ARBA" id="ARBA00022989"/>
    </source>
</evidence>
<comment type="subcellular location">
    <subcellularLocation>
        <location evidence="2">Membrane</location>
        <topology evidence="2">Multi-pass membrane protein</topology>
    </subcellularLocation>
</comment>
<keyword evidence="8 11" id="KW-1133">Transmembrane helix</keyword>
<keyword evidence="6" id="KW-0378">Hydrolase</keyword>
<proteinExistence type="inferred from homology"/>
<feature type="transmembrane region" description="Helical" evidence="11">
    <location>
        <begin position="264"/>
        <end position="285"/>
    </location>
</feature>
<dbReference type="Pfam" id="PF02163">
    <property type="entry name" value="Peptidase_M50"/>
    <property type="match status" value="1"/>
</dbReference>
<evidence type="ECO:0000256" key="5">
    <source>
        <dbReference type="ARBA" id="ARBA00022692"/>
    </source>
</evidence>
<dbReference type="InterPro" id="IPR036034">
    <property type="entry name" value="PDZ_sf"/>
</dbReference>
<dbReference type="InterPro" id="IPR008915">
    <property type="entry name" value="Peptidase_M50"/>
</dbReference>
<dbReference type="SUPFAM" id="SSF50156">
    <property type="entry name" value="PDZ domain-like"/>
    <property type="match status" value="1"/>
</dbReference>
<accession>A0A1G1ZNW8</accession>
<evidence type="ECO:0000256" key="7">
    <source>
        <dbReference type="ARBA" id="ARBA00022833"/>
    </source>
</evidence>
<dbReference type="Proteomes" id="UP000177942">
    <property type="component" value="Unassembled WGS sequence"/>
</dbReference>
<sequence>MTILLVVLGISILILVHELGHFLAAKFFNVKVEEFGFGFPPRLFYKQVGETKYSINLLPLGGFVKLLGESPAAPVPETEKHRSFSSQNAGKRTLIIIAGVLMNFFIGWLIVSFIFMVGAPSALLVTNVLQDTPAAIAGLKSGDQLSDFKTADEFISFVDARKGEEVNLNIRRGGEILNVLVVPRVNVPEGEGALGVAITETGFPQKSFFGSLFEGFKTSIQIVSAIFTGLLSLIIGVFTGARVFENLVGPVGIFGVATQAGQLGYIYLLQLIGIISLNLFVLNIFPFPALDGGRLLFIIIEKIKGSPMAPRLEAVANGLGLAFLLALMLAITIKDVAALF</sequence>
<dbReference type="Gene3D" id="2.30.42.10">
    <property type="match status" value="1"/>
</dbReference>
<dbReference type="AlphaFoldDB" id="A0A1G1ZNW8"/>
<comment type="similarity">
    <text evidence="3">Belongs to the peptidase M50B family.</text>
</comment>
<evidence type="ECO:0000256" key="6">
    <source>
        <dbReference type="ARBA" id="ARBA00022801"/>
    </source>
</evidence>
<keyword evidence="10 11" id="KW-0472">Membrane</keyword>
<evidence type="ECO:0000256" key="2">
    <source>
        <dbReference type="ARBA" id="ARBA00004141"/>
    </source>
</evidence>
<evidence type="ECO:0000259" key="12">
    <source>
        <dbReference type="Pfam" id="PF02163"/>
    </source>
</evidence>
<dbReference type="CDD" id="cd06163">
    <property type="entry name" value="S2P-M50_PDZ_RseP-like"/>
    <property type="match status" value="1"/>
</dbReference>
<evidence type="ECO:0000256" key="10">
    <source>
        <dbReference type="ARBA" id="ARBA00023136"/>
    </source>
</evidence>
<dbReference type="GO" id="GO:0004222">
    <property type="term" value="F:metalloendopeptidase activity"/>
    <property type="evidence" value="ECO:0007669"/>
    <property type="project" value="InterPro"/>
</dbReference>
<comment type="cofactor">
    <cofactor evidence="1">
        <name>Zn(2+)</name>
        <dbReference type="ChEBI" id="CHEBI:29105"/>
    </cofactor>
</comment>
<keyword evidence="7" id="KW-0862">Zinc</keyword>
<evidence type="ECO:0000256" key="1">
    <source>
        <dbReference type="ARBA" id="ARBA00001947"/>
    </source>
</evidence>
<feature type="transmembrane region" description="Helical" evidence="11">
    <location>
        <begin position="94"/>
        <end position="117"/>
    </location>
</feature>
<dbReference type="STRING" id="1798407.A3A16_02210"/>
<dbReference type="GO" id="GO:0006508">
    <property type="term" value="P:proteolysis"/>
    <property type="evidence" value="ECO:0007669"/>
    <property type="project" value="UniProtKB-KW"/>
</dbReference>
<evidence type="ECO:0000256" key="9">
    <source>
        <dbReference type="ARBA" id="ARBA00023049"/>
    </source>
</evidence>
<comment type="caution">
    <text evidence="13">The sequence shown here is derived from an EMBL/GenBank/DDBJ whole genome shotgun (WGS) entry which is preliminary data.</text>
</comment>
<dbReference type="PANTHER" id="PTHR42837:SF2">
    <property type="entry name" value="MEMBRANE METALLOPROTEASE ARASP2, CHLOROPLASTIC-RELATED"/>
    <property type="match status" value="1"/>
</dbReference>
<evidence type="ECO:0000313" key="13">
    <source>
        <dbReference type="EMBL" id="OGY65856.1"/>
    </source>
</evidence>
<feature type="transmembrane region" description="Helical" evidence="11">
    <location>
        <begin position="314"/>
        <end position="333"/>
    </location>
</feature>
<dbReference type="EMBL" id="MHJJ01000006">
    <property type="protein sequence ID" value="OGY65856.1"/>
    <property type="molecule type" value="Genomic_DNA"/>
</dbReference>
<feature type="domain" description="Peptidase M50" evidence="12">
    <location>
        <begin position="7"/>
        <end position="327"/>
    </location>
</feature>